<evidence type="ECO:0000313" key="1">
    <source>
        <dbReference type="EMBL" id="GAT23301.1"/>
    </source>
</evidence>
<gene>
    <name evidence="1" type="ORF">RIB2604_01704390</name>
</gene>
<name>A0A146FCX0_ASPKA</name>
<evidence type="ECO:0000313" key="2">
    <source>
        <dbReference type="Proteomes" id="UP000075230"/>
    </source>
</evidence>
<dbReference type="Proteomes" id="UP000075230">
    <property type="component" value="Unassembled WGS sequence"/>
</dbReference>
<organism evidence="1 2">
    <name type="scientific">Aspergillus kawachii</name>
    <name type="common">White koji mold</name>
    <name type="synonym">Aspergillus awamori var. kawachi</name>
    <dbReference type="NCBI Taxonomy" id="1069201"/>
    <lineage>
        <taxon>Eukaryota</taxon>
        <taxon>Fungi</taxon>
        <taxon>Dikarya</taxon>
        <taxon>Ascomycota</taxon>
        <taxon>Pezizomycotina</taxon>
        <taxon>Eurotiomycetes</taxon>
        <taxon>Eurotiomycetidae</taxon>
        <taxon>Eurotiales</taxon>
        <taxon>Aspergillaceae</taxon>
        <taxon>Aspergillus</taxon>
        <taxon>Aspergillus subgen. Circumdati</taxon>
    </lineage>
</organism>
<dbReference type="EMBL" id="BCWF01000017">
    <property type="protein sequence ID" value="GAT23301.1"/>
    <property type="molecule type" value="Genomic_DNA"/>
</dbReference>
<reference evidence="1 2" key="1">
    <citation type="journal article" date="2016" name="DNA Res.">
        <title>Genome sequence of Aspergillus luchuensis NBRC 4314.</title>
        <authorList>
            <person name="Yamada O."/>
            <person name="Machida M."/>
            <person name="Hosoyama A."/>
            <person name="Goto M."/>
            <person name="Takahashi T."/>
            <person name="Futagami T."/>
            <person name="Yamagata Y."/>
            <person name="Takeuchi M."/>
            <person name="Kobayashi T."/>
            <person name="Koike H."/>
            <person name="Abe K."/>
            <person name="Asai K."/>
            <person name="Arita M."/>
            <person name="Fujita N."/>
            <person name="Fukuda K."/>
            <person name="Higa K."/>
            <person name="Horikawa H."/>
            <person name="Ishikawa T."/>
            <person name="Jinno K."/>
            <person name="Kato Y."/>
            <person name="Kirimura K."/>
            <person name="Mizutani O."/>
            <person name="Nakasone K."/>
            <person name="Sano M."/>
            <person name="Shiraishi Y."/>
            <person name="Tsukahara M."/>
            <person name="Gomi K."/>
        </authorList>
    </citation>
    <scope>NUCLEOTIDE SEQUENCE [LARGE SCALE GENOMIC DNA]</scope>
    <source>
        <strain evidence="1 2">RIB 2604</strain>
    </source>
</reference>
<sequence>MPGEKTRVYEFKELRLFIFNIQRARSPASELHIVPYELESTKVTLYWEDLVQMGLEWYRFKEAFPMLQ</sequence>
<comment type="caution">
    <text evidence="1">The sequence shown here is derived from an EMBL/GenBank/DDBJ whole genome shotgun (WGS) entry which is preliminary data.</text>
</comment>
<proteinExistence type="predicted"/>
<protein>
    <submittedName>
        <fullName evidence="1">Polyketide synthase</fullName>
    </submittedName>
</protein>
<accession>A0A146FCX0</accession>
<dbReference type="AlphaFoldDB" id="A0A146FCX0"/>
<reference evidence="2" key="2">
    <citation type="submission" date="2016-02" db="EMBL/GenBank/DDBJ databases">
        <title>Genome sequencing of Aspergillus luchuensis NBRC 4314.</title>
        <authorList>
            <person name="Yamada O."/>
        </authorList>
    </citation>
    <scope>NUCLEOTIDE SEQUENCE [LARGE SCALE GENOMIC DNA]</scope>
    <source>
        <strain evidence="2">RIB 2604</strain>
    </source>
</reference>